<gene>
    <name evidence="1" type="ORF">D7004_19715</name>
</gene>
<reference evidence="1 2" key="1">
    <citation type="submission" date="2018-10" db="EMBL/GenBank/DDBJ databases">
        <title>Genome sequencing of Pedobacter jejuensis TNB23.</title>
        <authorList>
            <person name="Cho Y.-J."/>
            <person name="Cho A."/>
            <person name="Kim O.-S."/>
        </authorList>
    </citation>
    <scope>NUCLEOTIDE SEQUENCE [LARGE SCALE GENOMIC DNA]</scope>
    <source>
        <strain evidence="1 2">TNB23</strain>
    </source>
</reference>
<sequence>MDFTPEIKDKLNQLQEKYTAMGQDMASYLDGLLYADFLTYWDYIHLDTLLSLQSPKTPIPDEEIFIMYHQITELYFKLCLHECKQIAEHENLTIDFFTARVKRINAYFNALTTSFEVMVDGMEKEQFLKFRMSLLPASGFQSGQYRMIEICATDFIRLVEKTKRVELSNATLEEQFENIYWKFGATELSSGKQTLTLKQFIKKYSAQFLQLAKDRVTTNFSALYQQFQANGYDVSVLANELRKLDLYVNVEWPLAHYKSAVRYLEKDPIDVAATGGTNWQKYLPPRFQKRIFYPSLWTDEQMEEWGKGWVLSVLKTLKNKD</sequence>
<dbReference type="Proteomes" id="UP000274046">
    <property type="component" value="Unassembled WGS sequence"/>
</dbReference>
<keyword evidence="2" id="KW-1185">Reference proteome</keyword>
<keyword evidence="1" id="KW-0223">Dioxygenase</keyword>
<dbReference type="SUPFAM" id="SSF140959">
    <property type="entry name" value="Indolic compounds 2,3-dioxygenase-like"/>
    <property type="match status" value="1"/>
</dbReference>
<keyword evidence="1" id="KW-0560">Oxidoreductase</keyword>
<evidence type="ECO:0000313" key="1">
    <source>
        <dbReference type="EMBL" id="RNL49642.1"/>
    </source>
</evidence>
<evidence type="ECO:0000313" key="2">
    <source>
        <dbReference type="Proteomes" id="UP000274046"/>
    </source>
</evidence>
<name>A0A3N0BLN4_9SPHI</name>
<dbReference type="GO" id="GO:0019442">
    <property type="term" value="P:L-tryptophan catabolic process to acetyl-CoA"/>
    <property type="evidence" value="ECO:0007669"/>
    <property type="project" value="TreeGrafter"/>
</dbReference>
<organism evidence="1 2">
    <name type="scientific">Pedobacter jejuensis</name>
    <dbReference type="NCBI Taxonomy" id="1268550"/>
    <lineage>
        <taxon>Bacteria</taxon>
        <taxon>Pseudomonadati</taxon>
        <taxon>Bacteroidota</taxon>
        <taxon>Sphingobacteriia</taxon>
        <taxon>Sphingobacteriales</taxon>
        <taxon>Sphingobacteriaceae</taxon>
        <taxon>Pedobacter</taxon>
    </lineage>
</organism>
<dbReference type="GO" id="GO:0019441">
    <property type="term" value="P:L-tryptophan catabolic process to kynurenine"/>
    <property type="evidence" value="ECO:0007669"/>
    <property type="project" value="InterPro"/>
</dbReference>
<dbReference type="OrthoDB" id="9776847at2"/>
<dbReference type="EMBL" id="RBEE01000045">
    <property type="protein sequence ID" value="RNL49642.1"/>
    <property type="molecule type" value="Genomic_DNA"/>
</dbReference>
<dbReference type="Pfam" id="PF03301">
    <property type="entry name" value="Trp_dioxygenase"/>
    <property type="match status" value="1"/>
</dbReference>
<dbReference type="PANTHER" id="PTHR10138:SF0">
    <property type="entry name" value="TRYPTOPHAN 2,3-DIOXYGENASE"/>
    <property type="match status" value="1"/>
</dbReference>
<dbReference type="InterPro" id="IPR037217">
    <property type="entry name" value="Trp/Indoleamine_2_3_dOase-like"/>
</dbReference>
<dbReference type="PANTHER" id="PTHR10138">
    <property type="entry name" value="TRYPTOPHAN 2,3-DIOXYGENASE"/>
    <property type="match status" value="1"/>
</dbReference>
<dbReference type="GO" id="GO:0004833">
    <property type="term" value="F:L-tryptophan 2,3-dioxygenase activity"/>
    <property type="evidence" value="ECO:0007669"/>
    <property type="project" value="InterPro"/>
</dbReference>
<dbReference type="RefSeq" id="WP_123207543.1">
    <property type="nucleotide sequence ID" value="NZ_RBEE01000045.1"/>
</dbReference>
<dbReference type="AlphaFoldDB" id="A0A3N0BLN4"/>
<dbReference type="InterPro" id="IPR004981">
    <property type="entry name" value="Trp_2_3_dOase"/>
</dbReference>
<protein>
    <submittedName>
        <fullName evidence="1">Tryptophan 2,3-dioxygenase</fullName>
    </submittedName>
</protein>
<comment type="caution">
    <text evidence="1">The sequence shown here is derived from an EMBL/GenBank/DDBJ whole genome shotgun (WGS) entry which is preliminary data.</text>
</comment>
<accession>A0A3N0BLN4</accession>
<proteinExistence type="predicted"/>
<dbReference type="GO" id="GO:0020037">
    <property type="term" value="F:heme binding"/>
    <property type="evidence" value="ECO:0007669"/>
    <property type="project" value="InterPro"/>
</dbReference>
<dbReference type="Gene3D" id="1.20.58.480">
    <property type="match status" value="1"/>
</dbReference>
<dbReference type="GO" id="GO:0046872">
    <property type="term" value="F:metal ion binding"/>
    <property type="evidence" value="ECO:0007669"/>
    <property type="project" value="InterPro"/>
</dbReference>